<feature type="region of interest" description="Disordered" evidence="1">
    <location>
        <begin position="1"/>
        <end position="30"/>
    </location>
</feature>
<name>A0A2A7UXX7_COMTR</name>
<feature type="compositionally biased region" description="Basic and acidic residues" evidence="1">
    <location>
        <begin position="17"/>
        <end position="27"/>
    </location>
</feature>
<dbReference type="STRING" id="1219032.GCA_001515545_00865"/>
<sequence>MIGAERGPASKTCSPECQRDRNNDKEKKRYQRVKLTPAWQETRTDYLARLKDRLQNDAAFAARYVAGRRAAVRKYRAELEKDPVRWAKYQERHRAWFHNLTPEQRDNARAQNRAWYANLDPEFKRLFLLQLREKRAHKRLQELEGLHGQE</sequence>
<organism evidence="2 3">
    <name type="scientific">Comamonas terrigena</name>
    <dbReference type="NCBI Taxonomy" id="32013"/>
    <lineage>
        <taxon>Bacteria</taxon>
        <taxon>Pseudomonadati</taxon>
        <taxon>Pseudomonadota</taxon>
        <taxon>Betaproteobacteria</taxon>
        <taxon>Burkholderiales</taxon>
        <taxon>Comamonadaceae</taxon>
        <taxon>Comamonas</taxon>
    </lineage>
</organism>
<reference evidence="3" key="1">
    <citation type="submission" date="2017-09" db="EMBL/GenBank/DDBJ databases">
        <title>FDA dAtabase for Regulatory Grade micrObial Sequences (FDA-ARGOS): Supporting development and validation of Infectious Disease Dx tests.</title>
        <authorList>
            <person name="Minogue T."/>
            <person name="Wolcott M."/>
            <person name="Wasieloski L."/>
            <person name="Aguilar W."/>
            <person name="Moore D."/>
            <person name="Tallon L."/>
            <person name="Sadzewicz L."/>
            <person name="Ott S."/>
            <person name="Zhao X."/>
            <person name="Nagaraj S."/>
            <person name="Vavikolanu K."/>
            <person name="Aluvathingal J."/>
            <person name="Nadendla S."/>
            <person name="Sichtig H."/>
        </authorList>
    </citation>
    <scope>NUCLEOTIDE SEQUENCE [LARGE SCALE GENOMIC DNA]</scope>
    <source>
        <strain evidence="3">FDAARGOS_394</strain>
    </source>
</reference>
<keyword evidence="3" id="KW-1185">Reference proteome</keyword>
<protein>
    <submittedName>
        <fullName evidence="2">Uncharacterized protein</fullName>
    </submittedName>
</protein>
<evidence type="ECO:0000313" key="3">
    <source>
        <dbReference type="Proteomes" id="UP000220246"/>
    </source>
</evidence>
<evidence type="ECO:0000313" key="2">
    <source>
        <dbReference type="EMBL" id="PEH90152.1"/>
    </source>
</evidence>
<gene>
    <name evidence="2" type="ORF">CRM82_17545</name>
</gene>
<comment type="caution">
    <text evidence="2">The sequence shown here is derived from an EMBL/GenBank/DDBJ whole genome shotgun (WGS) entry which is preliminary data.</text>
</comment>
<dbReference type="Proteomes" id="UP000220246">
    <property type="component" value="Unassembled WGS sequence"/>
</dbReference>
<proteinExistence type="predicted"/>
<dbReference type="RefSeq" id="WP_098066203.1">
    <property type="nucleotide sequence ID" value="NZ_PDEA01000001.1"/>
</dbReference>
<dbReference type="EMBL" id="PDEA01000001">
    <property type="protein sequence ID" value="PEH90152.1"/>
    <property type="molecule type" value="Genomic_DNA"/>
</dbReference>
<accession>A0A2A7UXX7</accession>
<evidence type="ECO:0000256" key="1">
    <source>
        <dbReference type="SAM" id="MobiDB-lite"/>
    </source>
</evidence>
<dbReference type="AlphaFoldDB" id="A0A2A7UXX7"/>